<gene>
    <name evidence="1" type="ORF">HME9304_02011</name>
</gene>
<organism evidence="1 2">
    <name type="scientific">Flagellimonas maritima</name>
    <dbReference type="NCBI Taxonomy" id="1383885"/>
    <lineage>
        <taxon>Bacteria</taxon>
        <taxon>Pseudomonadati</taxon>
        <taxon>Bacteroidota</taxon>
        <taxon>Flavobacteriia</taxon>
        <taxon>Flavobacteriales</taxon>
        <taxon>Flavobacteriaceae</taxon>
        <taxon>Flagellimonas</taxon>
    </lineage>
</organism>
<dbReference type="OrthoDB" id="1452258at2"/>
<dbReference type="Proteomes" id="UP000248536">
    <property type="component" value="Chromosome"/>
</dbReference>
<dbReference type="RefSeq" id="WP_123877433.1">
    <property type="nucleotide sequence ID" value="NZ_CP030104.1"/>
</dbReference>
<name>A0A2Z4LTB2_9FLAO</name>
<dbReference type="AlphaFoldDB" id="A0A2Z4LTB2"/>
<dbReference type="KEGG" id="spon:HME9304_02011"/>
<evidence type="ECO:0000313" key="2">
    <source>
        <dbReference type="Proteomes" id="UP000248536"/>
    </source>
</evidence>
<proteinExistence type="predicted"/>
<accession>A0A2Z4LTB2</accession>
<dbReference type="EMBL" id="CP030104">
    <property type="protein sequence ID" value="AWX45003.1"/>
    <property type="molecule type" value="Genomic_DNA"/>
</dbReference>
<reference evidence="1 2" key="1">
    <citation type="submission" date="2018-06" db="EMBL/GenBank/DDBJ databases">
        <title>Spongiibacterium sp. HME9304 Genome sequencing and assembly.</title>
        <authorList>
            <person name="Kang H."/>
            <person name="Kim H."/>
            <person name="Joh K."/>
        </authorList>
    </citation>
    <scope>NUCLEOTIDE SEQUENCE [LARGE SCALE GENOMIC DNA]</scope>
    <source>
        <strain evidence="1 2">HME9304</strain>
    </source>
</reference>
<keyword evidence="2" id="KW-1185">Reference proteome</keyword>
<protein>
    <recommendedName>
        <fullName evidence="3">Lipocalin-like domain-containing protein</fullName>
    </recommendedName>
</protein>
<evidence type="ECO:0008006" key="3">
    <source>
        <dbReference type="Google" id="ProtNLM"/>
    </source>
</evidence>
<evidence type="ECO:0000313" key="1">
    <source>
        <dbReference type="EMBL" id="AWX45003.1"/>
    </source>
</evidence>
<sequence length="90" mass="10448">MILRIMENSFQKIQYYIFSNDPDTINCRDDILDIFQGTWELNGNILTISDRTTEDSVEITVVNDSFRIPGEKPNAENLSATTFIMRRILD</sequence>